<sequence length="76" mass="8802">MVFIFLPGNNFGYNKSWMNSVIRGQQKWFHQKSAYTYNVTDIGENFTSSGGKRLSNLFFQLLIQQNDKQMNGATSR</sequence>
<comment type="caution">
    <text evidence="1">The sequence shown here is derived from an EMBL/GenBank/DDBJ whole genome shotgun (WGS) entry which is preliminary data.</text>
</comment>
<protein>
    <submittedName>
        <fullName evidence="1">Uncharacterized protein</fullName>
    </submittedName>
</protein>
<proteinExistence type="predicted"/>
<gene>
    <name evidence="1" type="ORF">Anas_00196</name>
</gene>
<organism evidence="1 2">
    <name type="scientific">Armadillidium nasatum</name>
    <dbReference type="NCBI Taxonomy" id="96803"/>
    <lineage>
        <taxon>Eukaryota</taxon>
        <taxon>Metazoa</taxon>
        <taxon>Ecdysozoa</taxon>
        <taxon>Arthropoda</taxon>
        <taxon>Crustacea</taxon>
        <taxon>Multicrustacea</taxon>
        <taxon>Malacostraca</taxon>
        <taxon>Eumalacostraca</taxon>
        <taxon>Peracarida</taxon>
        <taxon>Isopoda</taxon>
        <taxon>Oniscidea</taxon>
        <taxon>Crinocheta</taxon>
        <taxon>Armadillidiidae</taxon>
        <taxon>Armadillidium</taxon>
    </lineage>
</organism>
<dbReference type="Proteomes" id="UP000326759">
    <property type="component" value="Unassembled WGS sequence"/>
</dbReference>
<name>A0A5N5TLL3_9CRUS</name>
<keyword evidence="2" id="KW-1185">Reference proteome</keyword>
<dbReference type="AlphaFoldDB" id="A0A5N5TLL3"/>
<reference evidence="1 2" key="1">
    <citation type="journal article" date="2019" name="PLoS Biol.">
        <title>Sex chromosomes control vertical transmission of feminizing Wolbachia symbionts in an isopod.</title>
        <authorList>
            <person name="Becking T."/>
            <person name="Chebbi M.A."/>
            <person name="Giraud I."/>
            <person name="Moumen B."/>
            <person name="Laverre T."/>
            <person name="Caubet Y."/>
            <person name="Peccoud J."/>
            <person name="Gilbert C."/>
            <person name="Cordaux R."/>
        </authorList>
    </citation>
    <scope>NUCLEOTIDE SEQUENCE [LARGE SCALE GENOMIC DNA]</scope>
    <source>
        <strain evidence="1">ANa2</strain>
        <tissue evidence="1">Whole body excluding digestive tract and cuticle</tissue>
    </source>
</reference>
<evidence type="ECO:0000313" key="1">
    <source>
        <dbReference type="EMBL" id="KAB7507022.1"/>
    </source>
</evidence>
<evidence type="ECO:0000313" key="2">
    <source>
        <dbReference type="Proteomes" id="UP000326759"/>
    </source>
</evidence>
<dbReference type="EMBL" id="SEYY01000532">
    <property type="protein sequence ID" value="KAB7507022.1"/>
    <property type="molecule type" value="Genomic_DNA"/>
</dbReference>
<accession>A0A5N5TLL3</accession>